<gene>
    <name evidence="1" type="ORF">J2S64_000879</name>
</gene>
<name>A0ABU2BEX0_9MICC</name>
<dbReference type="RefSeq" id="WP_310288464.1">
    <property type="nucleotide sequence ID" value="NZ_BAAAWO010000001.1"/>
</dbReference>
<evidence type="ECO:0000313" key="1">
    <source>
        <dbReference type="EMBL" id="MDR7357188.1"/>
    </source>
</evidence>
<keyword evidence="2" id="KW-1185">Reference proteome</keyword>
<reference evidence="1 2" key="1">
    <citation type="submission" date="2023-07" db="EMBL/GenBank/DDBJ databases">
        <title>Sequencing the genomes of 1000 actinobacteria strains.</title>
        <authorList>
            <person name="Klenk H.-P."/>
        </authorList>
    </citation>
    <scope>NUCLEOTIDE SEQUENCE [LARGE SCALE GENOMIC DNA]</scope>
    <source>
        <strain evidence="1 2">DSM 20167</strain>
    </source>
</reference>
<evidence type="ECO:0008006" key="3">
    <source>
        <dbReference type="Google" id="ProtNLM"/>
    </source>
</evidence>
<accession>A0ABU2BEX0</accession>
<comment type="caution">
    <text evidence="1">The sequence shown here is derived from an EMBL/GenBank/DDBJ whole genome shotgun (WGS) entry which is preliminary data.</text>
</comment>
<dbReference type="Proteomes" id="UP001183817">
    <property type="component" value="Unassembled WGS sequence"/>
</dbReference>
<sequence length="195" mass="21206">MVASTWHVPALTKGDATWTRLAELVASNDVVLHGSRTSGLAWIEPRAPLDFSLDDFSKTTAVYATEDPTWAIAYAIRSSACRRFLNACFYPGATPGKWSERRIFLSFASTEDGRMPTNAGVVYVLPSTGFTRMPSYTDPALGLITECQLVSTDPVAVLAEIPVEPENLPITPLLHNFEAVSMRAAGNPGAFPWLD</sequence>
<organism evidence="1 2">
    <name type="scientific">Paeniglutamicibacter sulfureus</name>
    <dbReference type="NCBI Taxonomy" id="43666"/>
    <lineage>
        <taxon>Bacteria</taxon>
        <taxon>Bacillati</taxon>
        <taxon>Actinomycetota</taxon>
        <taxon>Actinomycetes</taxon>
        <taxon>Micrococcales</taxon>
        <taxon>Micrococcaceae</taxon>
        <taxon>Paeniglutamicibacter</taxon>
    </lineage>
</organism>
<protein>
    <recommendedName>
        <fullName evidence="3">RES domain-containing protein</fullName>
    </recommendedName>
</protein>
<proteinExistence type="predicted"/>
<evidence type="ECO:0000313" key="2">
    <source>
        <dbReference type="Proteomes" id="UP001183817"/>
    </source>
</evidence>
<dbReference type="EMBL" id="JAVDYI010000001">
    <property type="protein sequence ID" value="MDR7357188.1"/>
    <property type="molecule type" value="Genomic_DNA"/>
</dbReference>